<evidence type="ECO:0000256" key="5">
    <source>
        <dbReference type="ARBA" id="ARBA00022490"/>
    </source>
</evidence>
<dbReference type="GO" id="GO:0044614">
    <property type="term" value="C:nuclear pore cytoplasmic filaments"/>
    <property type="evidence" value="ECO:0007669"/>
    <property type="project" value="TreeGrafter"/>
</dbReference>
<accession>A0A9Q1HFD4</accession>
<proteinExistence type="inferred from homology"/>
<dbReference type="EMBL" id="JAIZAY010000004">
    <property type="protein sequence ID" value="KAJ8043033.1"/>
    <property type="molecule type" value="Genomic_DNA"/>
</dbReference>
<feature type="coiled-coil region" evidence="16">
    <location>
        <begin position="109"/>
        <end position="173"/>
    </location>
</feature>
<keyword evidence="5" id="KW-0963">Cytoplasm</keyword>
<dbReference type="Gene3D" id="1.25.40.510">
    <property type="entry name" value="GLE1-like"/>
    <property type="match status" value="1"/>
</dbReference>
<evidence type="ECO:0000256" key="16">
    <source>
        <dbReference type="SAM" id="Coils"/>
    </source>
</evidence>
<evidence type="ECO:0000256" key="9">
    <source>
        <dbReference type="ARBA" id="ARBA00023054"/>
    </source>
</evidence>
<evidence type="ECO:0000256" key="3">
    <source>
        <dbReference type="ARBA" id="ARBA00011056"/>
    </source>
</evidence>
<protein>
    <recommendedName>
        <fullName evidence="13">mRNA export factor GLE1</fullName>
    </recommendedName>
    <alternativeName>
        <fullName evidence="15">GLE1 RNA export mediator</fullName>
    </alternativeName>
    <alternativeName>
        <fullName evidence="14">Nucleoporin GLE1</fullName>
    </alternativeName>
</protein>
<keyword evidence="4" id="KW-0813">Transport</keyword>
<dbReference type="GO" id="GO:0000822">
    <property type="term" value="F:inositol hexakisphosphate binding"/>
    <property type="evidence" value="ECO:0007669"/>
    <property type="project" value="TreeGrafter"/>
</dbReference>
<gene>
    <name evidence="18" type="ORF">HOLleu_09958</name>
</gene>
<keyword evidence="10" id="KW-0906">Nuclear pore complex</keyword>
<dbReference type="GO" id="GO:0031369">
    <property type="term" value="F:translation initiation factor binding"/>
    <property type="evidence" value="ECO:0007669"/>
    <property type="project" value="TreeGrafter"/>
</dbReference>
<dbReference type="PANTHER" id="PTHR12960:SF0">
    <property type="entry name" value="MRNA EXPORT FACTOR GLE1"/>
    <property type="match status" value="1"/>
</dbReference>
<dbReference type="InterPro" id="IPR038506">
    <property type="entry name" value="GLE1-like_sf"/>
</dbReference>
<evidence type="ECO:0000256" key="7">
    <source>
        <dbReference type="ARBA" id="ARBA00022927"/>
    </source>
</evidence>
<dbReference type="GO" id="GO:0016973">
    <property type="term" value="P:poly(A)+ mRNA export from nucleus"/>
    <property type="evidence" value="ECO:0007669"/>
    <property type="project" value="InterPro"/>
</dbReference>
<dbReference type="GO" id="GO:0005737">
    <property type="term" value="C:cytoplasm"/>
    <property type="evidence" value="ECO:0007669"/>
    <property type="project" value="UniProtKB-SubCell"/>
</dbReference>
<name>A0A9Q1HFD4_HOLLE</name>
<comment type="subcellular location">
    <subcellularLocation>
        <location evidence="1">Cytoplasm</location>
    </subcellularLocation>
    <subcellularLocation>
        <location evidence="2">Nucleus</location>
        <location evidence="2">Nuclear pore complex</location>
    </subcellularLocation>
</comment>
<sequence>MSSIMVLEALRKSKKGNLKYDGSWHADGLLQDVITKASSPPPISMELITHSLQKLQISASQNDLGNSFIDHTPPKVLQSLKEEVVVEVQNNSERNNTDEFHSSYSDALNQARENRAAKIQVAIQEYESEIEREAKEQMLIRKKEHEMFSQDLEKQAKQNIILLEQRMELQQRALWQKINDVNTESEEQRERRLLHQQERHRLHLKKLDNKMKIAQQQKQLAELEKQKRKQAELESYLQSLAKVKGQIDDQATRIIKDLEACPHQEQLAPKGNEIKSLAKRLQAKAEQLVQNARQSKPSEEAFQFMTVLIQKIMDLSNLSSAAIAEAEKLAQKAEEEALQKAKEAAAAKPTPVQETPKTSVLAPSSISQGVLSDVAHPDSLEEYNKLQENLKSVQKSYEELKQSKDKDFKKYCFDIQKAINTPINAVSSQSGAHFMDKLRRLQNLLNGQTVEVGTKKVSAVSHPAGMAFCKELLAKKLVKQGQEQVSSNYKSAFPFAALAVGLWSQYPDVGDLILANFHHQCPFLVPYHIAKTENQSNEEYYKLLGYLYDDEGNIEKQDKYLKRMSGFTRLYAAILVSNPPPGCGQVNPFGLEKAWQWLSRLLNLEPQPDITATMLFDFLEVCGFAMAKAYDKQFFKLIQILIQGYFPKIEAVTPKGSGGPVTRLKSYLQNCLKSQTFPPPPGLLSPGFWRSY</sequence>
<dbReference type="PANTHER" id="PTHR12960">
    <property type="entry name" value="GLE-1-RELATED"/>
    <property type="match status" value="1"/>
</dbReference>
<dbReference type="GO" id="GO:0005543">
    <property type="term" value="F:phospholipid binding"/>
    <property type="evidence" value="ECO:0007669"/>
    <property type="project" value="TreeGrafter"/>
</dbReference>
<dbReference type="GO" id="GO:0015031">
    <property type="term" value="P:protein transport"/>
    <property type="evidence" value="ECO:0007669"/>
    <property type="project" value="UniProtKB-KW"/>
</dbReference>
<keyword evidence="11" id="KW-0539">Nucleus</keyword>
<evidence type="ECO:0000256" key="15">
    <source>
        <dbReference type="ARBA" id="ARBA00030897"/>
    </source>
</evidence>
<evidence type="ECO:0000256" key="17">
    <source>
        <dbReference type="SAM" id="MobiDB-lite"/>
    </source>
</evidence>
<dbReference type="Pfam" id="PF07817">
    <property type="entry name" value="GLE1"/>
    <property type="match status" value="1"/>
</dbReference>
<keyword evidence="8" id="KW-0811">Translocation</keyword>
<organism evidence="18 19">
    <name type="scientific">Holothuria leucospilota</name>
    <name type="common">Black long sea cucumber</name>
    <name type="synonym">Mertensiothuria leucospilota</name>
    <dbReference type="NCBI Taxonomy" id="206669"/>
    <lineage>
        <taxon>Eukaryota</taxon>
        <taxon>Metazoa</taxon>
        <taxon>Echinodermata</taxon>
        <taxon>Eleutherozoa</taxon>
        <taxon>Echinozoa</taxon>
        <taxon>Holothuroidea</taxon>
        <taxon>Aspidochirotacea</taxon>
        <taxon>Aspidochirotida</taxon>
        <taxon>Holothuriidae</taxon>
        <taxon>Holothuria</taxon>
    </lineage>
</organism>
<keyword evidence="19" id="KW-1185">Reference proteome</keyword>
<keyword evidence="6" id="KW-0509">mRNA transport</keyword>
<feature type="coiled-coil region" evidence="16">
    <location>
        <begin position="197"/>
        <end position="234"/>
    </location>
</feature>
<dbReference type="OrthoDB" id="420884at2759"/>
<dbReference type="FunFam" id="1.25.40.510:FF:000001">
    <property type="entry name" value="Nucleoporin GLE1 isoform 1"/>
    <property type="match status" value="1"/>
</dbReference>
<dbReference type="InterPro" id="IPR012476">
    <property type="entry name" value="GLE1"/>
</dbReference>
<evidence type="ECO:0000256" key="14">
    <source>
        <dbReference type="ARBA" id="ARBA00029983"/>
    </source>
</evidence>
<evidence type="ECO:0000256" key="6">
    <source>
        <dbReference type="ARBA" id="ARBA00022816"/>
    </source>
</evidence>
<evidence type="ECO:0000256" key="4">
    <source>
        <dbReference type="ARBA" id="ARBA00022448"/>
    </source>
</evidence>
<comment type="similarity">
    <text evidence="3">Belongs to the GLE1 family.</text>
</comment>
<evidence type="ECO:0000256" key="11">
    <source>
        <dbReference type="ARBA" id="ARBA00023242"/>
    </source>
</evidence>
<dbReference type="AlphaFoldDB" id="A0A9Q1HFD4"/>
<keyword evidence="7" id="KW-0653">Protein transport</keyword>
<comment type="caution">
    <text evidence="18">The sequence shown here is derived from an EMBL/GenBank/DDBJ whole genome shotgun (WGS) entry which is preliminary data.</text>
</comment>
<evidence type="ECO:0000256" key="1">
    <source>
        <dbReference type="ARBA" id="ARBA00004496"/>
    </source>
</evidence>
<dbReference type="Proteomes" id="UP001152320">
    <property type="component" value="Chromosome 4"/>
</dbReference>
<evidence type="ECO:0000313" key="18">
    <source>
        <dbReference type="EMBL" id="KAJ8043033.1"/>
    </source>
</evidence>
<evidence type="ECO:0000313" key="19">
    <source>
        <dbReference type="Proteomes" id="UP001152320"/>
    </source>
</evidence>
<evidence type="ECO:0000256" key="12">
    <source>
        <dbReference type="ARBA" id="ARBA00024680"/>
    </source>
</evidence>
<evidence type="ECO:0000256" key="10">
    <source>
        <dbReference type="ARBA" id="ARBA00023132"/>
    </source>
</evidence>
<evidence type="ECO:0000256" key="8">
    <source>
        <dbReference type="ARBA" id="ARBA00023010"/>
    </source>
</evidence>
<evidence type="ECO:0000256" key="13">
    <source>
        <dbReference type="ARBA" id="ARBA00026227"/>
    </source>
</evidence>
<keyword evidence="9 16" id="KW-0175">Coiled coil</keyword>
<feature type="compositionally biased region" description="Polar residues" evidence="17">
    <location>
        <begin position="352"/>
        <end position="361"/>
    </location>
</feature>
<feature type="region of interest" description="Disordered" evidence="17">
    <location>
        <begin position="340"/>
        <end position="361"/>
    </location>
</feature>
<comment type="function">
    <text evidence="12">Required for the export of mRNAs containing poly(A) tails from the nucleus into the cytoplasm. May be involved in the terminal step of the mRNA transport through the nuclear pore complex (NPC).</text>
</comment>
<evidence type="ECO:0000256" key="2">
    <source>
        <dbReference type="ARBA" id="ARBA00004567"/>
    </source>
</evidence>
<reference evidence="18" key="1">
    <citation type="submission" date="2021-10" db="EMBL/GenBank/DDBJ databases">
        <title>Tropical sea cucumber genome reveals ecological adaptation and Cuvierian tubules defense mechanism.</title>
        <authorList>
            <person name="Chen T."/>
        </authorList>
    </citation>
    <scope>NUCLEOTIDE SEQUENCE</scope>
    <source>
        <strain evidence="18">Nanhai2018</strain>
        <tissue evidence="18">Muscle</tissue>
    </source>
</reference>